<reference evidence="1" key="1">
    <citation type="submission" date="2020-12" db="EMBL/GenBank/DDBJ databases">
        <title>Metabolic potential, ecology and presence of endohyphal bacteria is reflected in genomic diversity of Mucoromycotina.</title>
        <authorList>
            <person name="Muszewska A."/>
            <person name="Okrasinska A."/>
            <person name="Steczkiewicz K."/>
            <person name="Drgas O."/>
            <person name="Orlowska M."/>
            <person name="Perlinska-Lenart U."/>
            <person name="Aleksandrzak-Piekarczyk T."/>
            <person name="Szatraj K."/>
            <person name="Zielenkiewicz U."/>
            <person name="Pilsyk S."/>
            <person name="Malc E."/>
            <person name="Mieczkowski P."/>
            <person name="Kruszewska J.S."/>
            <person name="Biernat P."/>
            <person name="Pawlowska J."/>
        </authorList>
    </citation>
    <scope>NUCLEOTIDE SEQUENCE</scope>
    <source>
        <strain evidence="1">WA0000067209</strain>
    </source>
</reference>
<dbReference type="EMBL" id="JAEPQZ010000009">
    <property type="protein sequence ID" value="KAG2176974.1"/>
    <property type="molecule type" value="Genomic_DNA"/>
</dbReference>
<dbReference type="AlphaFoldDB" id="A0A8H7PP35"/>
<name>A0A8H7PP35_MORIS</name>
<comment type="caution">
    <text evidence="1">The sequence shown here is derived from an EMBL/GenBank/DDBJ whole genome shotgun (WGS) entry which is preliminary data.</text>
</comment>
<evidence type="ECO:0000313" key="2">
    <source>
        <dbReference type="Proteomes" id="UP000654370"/>
    </source>
</evidence>
<accession>A0A8H7PP35</accession>
<dbReference type="Proteomes" id="UP000654370">
    <property type="component" value="Unassembled WGS sequence"/>
</dbReference>
<proteinExistence type="predicted"/>
<dbReference type="Gene3D" id="3.40.50.11350">
    <property type="match status" value="1"/>
</dbReference>
<dbReference type="OrthoDB" id="2020419at2759"/>
<sequence length="460" mass="52280">MLSIRRSQTLIAAAAISLFLLTYLSWNDRSYTDYVSSHTTSAHIDEETIREIDERYCGGPCRFLLPVFIVEQESKAQMHFRQLAFTAGLVNRTIVLPNVGNSRLGACNEHEFGFYYSHEWLDNNRDHFKYITLKHFQDWLEERGAVGTKPTSQDVILQLEPTRQHFSDNQVNCWQSWLDMQNLPVRHLDLADRESSSGVEIENKIVSFLKGPSEDELRDNVAVGRNLEVLSVFYDRRFPFIQNPASQTALTYSNQLTNLARDMADSISPFLAIHWRTERIEPASNLEKCARTLVQKIQNTSPKSIPNIFLLTDYPHLLNTPLAATHNGTSGSFRPSQISESHHAAMRYLYEHAKVTLTTFADPKEVQGLPANWTLLHMPPLKTIDGQLVQGDKGVLGIVDKMMAMRGHWFLAGQPGVCGRSSSFTNRIVAEREYLLEEENAGFANIVDYFDLPEQSDATI</sequence>
<evidence type="ECO:0008006" key="3">
    <source>
        <dbReference type="Google" id="ProtNLM"/>
    </source>
</evidence>
<gene>
    <name evidence="1" type="ORF">INT43_007628</name>
</gene>
<evidence type="ECO:0000313" key="1">
    <source>
        <dbReference type="EMBL" id="KAG2176974.1"/>
    </source>
</evidence>
<organism evidence="1 2">
    <name type="scientific">Mortierella isabellina</name>
    <name type="common">Filamentous fungus</name>
    <name type="synonym">Umbelopsis isabellina</name>
    <dbReference type="NCBI Taxonomy" id="91625"/>
    <lineage>
        <taxon>Eukaryota</taxon>
        <taxon>Fungi</taxon>
        <taxon>Fungi incertae sedis</taxon>
        <taxon>Mucoromycota</taxon>
        <taxon>Mucoromycotina</taxon>
        <taxon>Umbelopsidomycetes</taxon>
        <taxon>Umbelopsidales</taxon>
        <taxon>Umbelopsidaceae</taxon>
        <taxon>Umbelopsis</taxon>
    </lineage>
</organism>
<protein>
    <recommendedName>
        <fullName evidence="3">Proteophosphoglycan 5</fullName>
    </recommendedName>
</protein>
<keyword evidence="2" id="KW-1185">Reference proteome</keyword>